<protein>
    <recommendedName>
        <fullName evidence="4">Inosine/uridine-preferring nucleoside hydrolase domain-containing protein</fullName>
    </recommendedName>
</protein>
<keyword evidence="3" id="KW-0326">Glycosidase</keyword>
<dbReference type="OrthoDB" id="432381at2759"/>
<dbReference type="Pfam" id="PF01156">
    <property type="entry name" value="IU_nuc_hydro"/>
    <property type="match status" value="1"/>
</dbReference>
<gene>
    <name evidence="5" type="ORF">LLEC1_07876</name>
</gene>
<dbReference type="GO" id="GO:0006152">
    <property type="term" value="P:purine nucleoside catabolic process"/>
    <property type="evidence" value="ECO:0007669"/>
    <property type="project" value="TreeGrafter"/>
</dbReference>
<dbReference type="InterPro" id="IPR036452">
    <property type="entry name" value="Ribo_hydro-like"/>
</dbReference>
<dbReference type="InterPro" id="IPR001910">
    <property type="entry name" value="Inosine/uridine_hydrolase_dom"/>
</dbReference>
<evidence type="ECO:0000313" key="5">
    <source>
        <dbReference type="EMBL" id="OAR00176.1"/>
    </source>
</evidence>
<sequence length="182" mass="19568">VLAAKTTVVPLDLSHQVLATADVRGMLLHGSGAGAKTAGDAAEGKTTLRTMLVELLYFFSKTYAVWDSDIFSITEGPPLHDPLAVAAVLTGTPDEITFHDWDAQRSESPRYDERFGVSVVTEGVFEDARDGKVETGRTVSALLPRGQAGVRIPRSMDVAKFWHVIEDCVQRADAVNAANGLT</sequence>
<dbReference type="EMBL" id="LUKN01001819">
    <property type="protein sequence ID" value="OAR00176.1"/>
    <property type="molecule type" value="Genomic_DNA"/>
</dbReference>
<dbReference type="GO" id="GO:0005829">
    <property type="term" value="C:cytosol"/>
    <property type="evidence" value="ECO:0007669"/>
    <property type="project" value="TreeGrafter"/>
</dbReference>
<reference evidence="5 6" key="1">
    <citation type="submission" date="2016-03" db="EMBL/GenBank/DDBJ databases">
        <title>Fine-scale spatial genetic structure of a fungal parasite of coffee scale insects.</title>
        <authorList>
            <person name="Jackson D."/>
            <person name="Zemenick K.A."/>
            <person name="Malloure B."/>
            <person name="Quandt C.A."/>
            <person name="James T.Y."/>
        </authorList>
    </citation>
    <scope>NUCLEOTIDE SEQUENCE [LARGE SCALE GENOMIC DNA]</scope>
    <source>
        <strain evidence="5 6">UM487</strain>
    </source>
</reference>
<name>A0A179IBW5_CORDF</name>
<evidence type="ECO:0000256" key="3">
    <source>
        <dbReference type="ARBA" id="ARBA00023295"/>
    </source>
</evidence>
<dbReference type="AlphaFoldDB" id="A0A179IBW5"/>
<evidence type="ECO:0000256" key="2">
    <source>
        <dbReference type="ARBA" id="ARBA00022801"/>
    </source>
</evidence>
<dbReference type="SUPFAM" id="SSF53590">
    <property type="entry name" value="Nucleoside hydrolase"/>
    <property type="match status" value="1"/>
</dbReference>
<dbReference type="OMA" id="DVAKFWH"/>
<comment type="caution">
    <text evidence="5">The sequence shown here is derived from an EMBL/GenBank/DDBJ whole genome shotgun (WGS) entry which is preliminary data.</text>
</comment>
<keyword evidence="2" id="KW-0378">Hydrolase</keyword>
<proteinExistence type="inferred from homology"/>
<dbReference type="InterPro" id="IPR023186">
    <property type="entry name" value="IUNH"/>
</dbReference>
<dbReference type="PANTHER" id="PTHR12304:SF4">
    <property type="entry name" value="URIDINE NUCLEOSIDASE"/>
    <property type="match status" value="1"/>
</dbReference>
<evidence type="ECO:0000313" key="6">
    <source>
        <dbReference type="Proteomes" id="UP000243081"/>
    </source>
</evidence>
<organism evidence="5 6">
    <name type="scientific">Cordyceps confragosa</name>
    <name type="common">Lecanicillium lecanii</name>
    <dbReference type="NCBI Taxonomy" id="2714763"/>
    <lineage>
        <taxon>Eukaryota</taxon>
        <taxon>Fungi</taxon>
        <taxon>Dikarya</taxon>
        <taxon>Ascomycota</taxon>
        <taxon>Pezizomycotina</taxon>
        <taxon>Sordariomycetes</taxon>
        <taxon>Hypocreomycetidae</taxon>
        <taxon>Hypocreales</taxon>
        <taxon>Cordycipitaceae</taxon>
        <taxon>Akanthomyces</taxon>
    </lineage>
</organism>
<dbReference type="PANTHER" id="PTHR12304">
    <property type="entry name" value="INOSINE-URIDINE PREFERRING NUCLEOSIDE HYDROLASE"/>
    <property type="match status" value="1"/>
</dbReference>
<feature type="non-terminal residue" evidence="5">
    <location>
        <position position="1"/>
    </location>
</feature>
<evidence type="ECO:0000259" key="4">
    <source>
        <dbReference type="Pfam" id="PF01156"/>
    </source>
</evidence>
<comment type="similarity">
    <text evidence="1">Belongs to the IUNH family.</text>
</comment>
<dbReference type="Gene3D" id="3.90.245.10">
    <property type="entry name" value="Ribonucleoside hydrolase-like"/>
    <property type="match status" value="1"/>
</dbReference>
<dbReference type="GO" id="GO:0008477">
    <property type="term" value="F:purine nucleosidase activity"/>
    <property type="evidence" value="ECO:0007669"/>
    <property type="project" value="TreeGrafter"/>
</dbReference>
<keyword evidence="6" id="KW-1185">Reference proteome</keyword>
<accession>A0A179IBW5</accession>
<dbReference type="Proteomes" id="UP000243081">
    <property type="component" value="Unassembled WGS sequence"/>
</dbReference>
<feature type="domain" description="Inosine/uridine-preferring nucleoside hydrolase" evidence="4">
    <location>
        <begin position="4"/>
        <end position="162"/>
    </location>
</feature>
<evidence type="ECO:0000256" key="1">
    <source>
        <dbReference type="ARBA" id="ARBA00009176"/>
    </source>
</evidence>